<proteinExistence type="predicted"/>
<name>A0AC35EZK8_9BILA</name>
<reference evidence="2" key="1">
    <citation type="submission" date="2022-11" db="UniProtKB">
        <authorList>
            <consortium name="WormBaseParasite"/>
        </authorList>
    </citation>
    <scope>IDENTIFICATION</scope>
</reference>
<evidence type="ECO:0000313" key="2">
    <source>
        <dbReference type="WBParaSite" id="PS1159_v2.g1227.t1"/>
    </source>
</evidence>
<protein>
    <submittedName>
        <fullName evidence="2">EGF-like domain-containing protein</fullName>
    </submittedName>
</protein>
<accession>A0AC35EZK8</accession>
<dbReference type="WBParaSite" id="PS1159_v2.g1227.t1">
    <property type="protein sequence ID" value="PS1159_v2.g1227.t1"/>
    <property type="gene ID" value="PS1159_v2.g1227"/>
</dbReference>
<sequence>MDNAYFRSYIRRYACSPQEIRTALRISLKASPPEYDEIEDLLSQETIEEEVQNSTDSITTSSTYGDFGDPIFIAKSCPPESANNYCRNGGTCFAQYHTEEHYILFCKCAPGWDGRQCQHTYNPKLYESAQVAPEVENANVGSLITVILVGFIIFSGLVYLSKTFCKAHDLRDYMYSESSIDPTTMTPVHIYPFSERSSSSSPSTSEHLTTPISSYTVCHQEELRQEQEKEEYQQQLSQITLNSYNHFPYP</sequence>
<organism evidence="1 2">
    <name type="scientific">Panagrolaimus sp. PS1159</name>
    <dbReference type="NCBI Taxonomy" id="55785"/>
    <lineage>
        <taxon>Eukaryota</taxon>
        <taxon>Metazoa</taxon>
        <taxon>Ecdysozoa</taxon>
        <taxon>Nematoda</taxon>
        <taxon>Chromadorea</taxon>
        <taxon>Rhabditida</taxon>
        <taxon>Tylenchina</taxon>
        <taxon>Panagrolaimomorpha</taxon>
        <taxon>Panagrolaimoidea</taxon>
        <taxon>Panagrolaimidae</taxon>
        <taxon>Panagrolaimus</taxon>
    </lineage>
</organism>
<dbReference type="Proteomes" id="UP000887580">
    <property type="component" value="Unplaced"/>
</dbReference>
<evidence type="ECO:0000313" key="1">
    <source>
        <dbReference type="Proteomes" id="UP000887580"/>
    </source>
</evidence>